<dbReference type="EMBL" id="AFGF01000107">
    <property type="protein sequence ID" value="EGO63557.1"/>
    <property type="molecule type" value="Genomic_DNA"/>
</dbReference>
<dbReference type="STRING" id="1009370.ALO_12646"/>
<gene>
    <name evidence="1" type="ORF">ALO_12646</name>
</gene>
<sequence>MSCKHDGGFAVIRSKETGRLMDAVCEDCNESLLVIIEGQRDRIEALETAIKSIQKSPRINSAVKRICVQALGVSGDE</sequence>
<name>F7NKB6_9FIRM</name>
<dbReference type="AlphaFoldDB" id="F7NKB6"/>
<accession>F7NKB6</accession>
<protein>
    <submittedName>
        <fullName evidence="1">Uncharacterized protein</fullName>
    </submittedName>
</protein>
<reference evidence="1 2" key="1">
    <citation type="journal article" date="2011" name="EMBO J.">
        <title>Structural diversity of bacterial flagellar motors.</title>
        <authorList>
            <person name="Chen S."/>
            <person name="Beeby M."/>
            <person name="Murphy G.E."/>
            <person name="Leadbetter J.R."/>
            <person name="Hendrixson D.R."/>
            <person name="Briegel A."/>
            <person name="Li Z."/>
            <person name="Shi J."/>
            <person name="Tocheva E.I."/>
            <person name="Muller A."/>
            <person name="Dobro M.J."/>
            <person name="Jensen G.J."/>
        </authorList>
    </citation>
    <scope>NUCLEOTIDE SEQUENCE [LARGE SCALE GENOMIC DNA]</scope>
    <source>
        <strain evidence="1 2">DSM 6540</strain>
    </source>
</reference>
<evidence type="ECO:0000313" key="2">
    <source>
        <dbReference type="Proteomes" id="UP000003240"/>
    </source>
</evidence>
<evidence type="ECO:0000313" key="1">
    <source>
        <dbReference type="EMBL" id="EGO63557.1"/>
    </source>
</evidence>
<dbReference type="Proteomes" id="UP000003240">
    <property type="component" value="Unassembled WGS sequence"/>
</dbReference>
<proteinExistence type="predicted"/>
<keyword evidence="2" id="KW-1185">Reference proteome</keyword>
<organism evidence="1 2">
    <name type="scientific">Acetonema longum DSM 6540</name>
    <dbReference type="NCBI Taxonomy" id="1009370"/>
    <lineage>
        <taxon>Bacteria</taxon>
        <taxon>Bacillati</taxon>
        <taxon>Bacillota</taxon>
        <taxon>Negativicutes</taxon>
        <taxon>Acetonemataceae</taxon>
        <taxon>Acetonema</taxon>
    </lineage>
</organism>
<comment type="caution">
    <text evidence="1">The sequence shown here is derived from an EMBL/GenBank/DDBJ whole genome shotgun (WGS) entry which is preliminary data.</text>
</comment>